<dbReference type="InterPro" id="IPR023214">
    <property type="entry name" value="HAD_sf"/>
</dbReference>
<comment type="caution">
    <text evidence="4">The sequence shown here is derived from an EMBL/GenBank/DDBJ whole genome shotgun (WGS) entry which is preliminary data.</text>
</comment>
<dbReference type="SUPFAM" id="SSF56784">
    <property type="entry name" value="HAD-like"/>
    <property type="match status" value="1"/>
</dbReference>
<evidence type="ECO:0000313" key="4">
    <source>
        <dbReference type="EMBL" id="OAM77196.1"/>
    </source>
</evidence>
<gene>
    <name evidence="4" type="ORF">A3840_10590</name>
</gene>
<evidence type="ECO:0000256" key="2">
    <source>
        <dbReference type="ARBA" id="ARBA00022801"/>
    </source>
</evidence>
<sequence>MGAGDNHFAAIFLDCGDTLIDERTEEKRPGSEVVVRADLIPGAKQMMDDLKARGHKLILVADGPRQTFINMLTHHGLWDHFDAHVISEDVGVHKPDARMFDAALAAAGLTRDDAWRTVMIGNNLSRDINGANALGITSVFMSWSTLRSHVPADLSEVPDHHIRSPSEFVGLVDHLETALQWRFRCAQR</sequence>
<dbReference type="STRING" id="1770058.A3840_10590"/>
<dbReference type="Proteomes" id="UP000078389">
    <property type="component" value="Unassembled WGS sequence"/>
</dbReference>
<dbReference type="Gene3D" id="3.40.50.1000">
    <property type="entry name" value="HAD superfamily/HAD-like"/>
    <property type="match status" value="1"/>
</dbReference>
<dbReference type="InterPro" id="IPR051400">
    <property type="entry name" value="HAD-like_hydrolase"/>
</dbReference>
<organism evidence="4 5">
    <name type="scientific">Devosia elaeis</name>
    <dbReference type="NCBI Taxonomy" id="1770058"/>
    <lineage>
        <taxon>Bacteria</taxon>
        <taxon>Pseudomonadati</taxon>
        <taxon>Pseudomonadota</taxon>
        <taxon>Alphaproteobacteria</taxon>
        <taxon>Hyphomicrobiales</taxon>
        <taxon>Devosiaceae</taxon>
        <taxon>Devosia</taxon>
    </lineage>
</organism>
<evidence type="ECO:0000256" key="1">
    <source>
        <dbReference type="ARBA" id="ARBA00022723"/>
    </source>
</evidence>
<evidence type="ECO:0008006" key="6">
    <source>
        <dbReference type="Google" id="ProtNLM"/>
    </source>
</evidence>
<dbReference type="AlphaFoldDB" id="A0A178HYR4"/>
<accession>A0A178HYR4</accession>
<proteinExistence type="predicted"/>
<dbReference type="Pfam" id="PF13419">
    <property type="entry name" value="HAD_2"/>
    <property type="match status" value="1"/>
</dbReference>
<name>A0A178HYR4_9HYPH</name>
<protein>
    <recommendedName>
        <fullName evidence="6">Hydrolase</fullName>
    </recommendedName>
</protein>
<dbReference type="EMBL" id="LVVY01000086">
    <property type="protein sequence ID" value="OAM77196.1"/>
    <property type="molecule type" value="Genomic_DNA"/>
</dbReference>
<dbReference type="PANTHER" id="PTHR46470">
    <property type="entry name" value="N-ACYLNEURAMINATE-9-PHOSPHATASE"/>
    <property type="match status" value="1"/>
</dbReference>
<dbReference type="GO" id="GO:0016791">
    <property type="term" value="F:phosphatase activity"/>
    <property type="evidence" value="ECO:0007669"/>
    <property type="project" value="TreeGrafter"/>
</dbReference>
<keyword evidence="5" id="KW-1185">Reference proteome</keyword>
<keyword evidence="2" id="KW-0378">Hydrolase</keyword>
<dbReference type="InterPro" id="IPR041492">
    <property type="entry name" value="HAD_2"/>
</dbReference>
<keyword evidence="1" id="KW-0479">Metal-binding</keyword>
<dbReference type="InterPro" id="IPR036412">
    <property type="entry name" value="HAD-like_sf"/>
</dbReference>
<reference evidence="4 5" key="1">
    <citation type="submission" date="2016-03" db="EMBL/GenBank/DDBJ databases">
        <title>Genome sequencing of Devosia sp. S37.</title>
        <authorList>
            <person name="Mohd Nor M."/>
        </authorList>
    </citation>
    <scope>NUCLEOTIDE SEQUENCE [LARGE SCALE GENOMIC DNA]</scope>
    <source>
        <strain evidence="4 5">S37</strain>
    </source>
</reference>
<evidence type="ECO:0000313" key="5">
    <source>
        <dbReference type="Proteomes" id="UP000078389"/>
    </source>
</evidence>
<evidence type="ECO:0000256" key="3">
    <source>
        <dbReference type="ARBA" id="ARBA00022842"/>
    </source>
</evidence>
<keyword evidence="3" id="KW-0460">Magnesium</keyword>
<dbReference type="GO" id="GO:0046872">
    <property type="term" value="F:metal ion binding"/>
    <property type="evidence" value="ECO:0007669"/>
    <property type="project" value="UniProtKB-KW"/>
</dbReference>
<dbReference type="PANTHER" id="PTHR46470:SF2">
    <property type="entry name" value="GLYCERALDEHYDE 3-PHOSPHATE PHOSPHATASE"/>
    <property type="match status" value="1"/>
</dbReference>